<dbReference type="OMA" id="PFLNCIH"/>
<feature type="compositionally biased region" description="Polar residues" evidence="2">
    <location>
        <begin position="370"/>
        <end position="380"/>
    </location>
</feature>
<name>A0A059D7Q8_EUCGR</name>
<reference evidence="4" key="1">
    <citation type="submission" date="2013-07" db="EMBL/GenBank/DDBJ databases">
        <title>The genome of Eucalyptus grandis.</title>
        <authorList>
            <person name="Schmutz J."/>
            <person name="Hayes R."/>
            <person name="Myburg A."/>
            <person name="Tuskan G."/>
            <person name="Grattapaglia D."/>
            <person name="Rokhsar D.S."/>
        </authorList>
    </citation>
    <scope>NUCLEOTIDE SEQUENCE</scope>
    <source>
        <tissue evidence="4">Leaf extractions</tissue>
    </source>
</reference>
<accession>A0A059D7Q8</accession>
<feature type="compositionally biased region" description="Pro residues" evidence="2">
    <location>
        <begin position="9"/>
        <end position="20"/>
    </location>
</feature>
<feature type="compositionally biased region" description="Polar residues" evidence="2">
    <location>
        <begin position="571"/>
        <end position="592"/>
    </location>
</feature>
<evidence type="ECO:0000313" key="4">
    <source>
        <dbReference type="EMBL" id="KCW86773.1"/>
    </source>
</evidence>
<feature type="region of interest" description="Disordered" evidence="2">
    <location>
        <begin position="1"/>
        <end position="22"/>
    </location>
</feature>
<feature type="domain" description="TORTIFOLIA1/SINE1-2 N-terminal" evidence="3">
    <location>
        <begin position="21"/>
        <end position="293"/>
    </location>
</feature>
<dbReference type="FunFam" id="1.25.10.10:FF:000549">
    <property type="entry name" value="ARM repeat superfamily protein"/>
    <property type="match status" value="1"/>
</dbReference>
<dbReference type="KEGG" id="egr:104433576"/>
<evidence type="ECO:0000256" key="2">
    <source>
        <dbReference type="SAM" id="MobiDB-lite"/>
    </source>
</evidence>
<dbReference type="eggNOG" id="ENOG502QQTY">
    <property type="taxonomic scope" value="Eukaryota"/>
</dbReference>
<organism evidence="4">
    <name type="scientific">Eucalyptus grandis</name>
    <name type="common">Flooded gum</name>
    <dbReference type="NCBI Taxonomy" id="71139"/>
    <lineage>
        <taxon>Eukaryota</taxon>
        <taxon>Viridiplantae</taxon>
        <taxon>Streptophyta</taxon>
        <taxon>Embryophyta</taxon>
        <taxon>Tracheophyta</taxon>
        <taxon>Spermatophyta</taxon>
        <taxon>Magnoliopsida</taxon>
        <taxon>eudicotyledons</taxon>
        <taxon>Gunneridae</taxon>
        <taxon>Pentapetalae</taxon>
        <taxon>rosids</taxon>
        <taxon>malvids</taxon>
        <taxon>Myrtales</taxon>
        <taxon>Myrtaceae</taxon>
        <taxon>Myrtoideae</taxon>
        <taxon>Eucalypteae</taxon>
        <taxon>Eucalyptus</taxon>
    </lineage>
</organism>
<dbReference type="InParanoid" id="A0A059D7Q8"/>
<dbReference type="GO" id="GO:0005874">
    <property type="term" value="C:microtubule"/>
    <property type="evidence" value="ECO:0007669"/>
    <property type="project" value="InterPro"/>
</dbReference>
<dbReference type="InterPro" id="IPR011989">
    <property type="entry name" value="ARM-like"/>
</dbReference>
<dbReference type="Gramene" id="KCW86773">
    <property type="protein sequence ID" value="KCW86773"/>
    <property type="gene ID" value="EUGRSUZ_B03382"/>
</dbReference>
<dbReference type="STRING" id="71139.A0A059D7Q8"/>
<evidence type="ECO:0000256" key="1">
    <source>
        <dbReference type="PROSITE-ProRule" id="PRU00103"/>
    </source>
</evidence>
<dbReference type="Gene3D" id="1.25.10.10">
    <property type="entry name" value="Leucine-rich Repeat Variant"/>
    <property type="match status" value="1"/>
</dbReference>
<feature type="region of interest" description="Disordered" evidence="2">
    <location>
        <begin position="571"/>
        <end position="594"/>
    </location>
</feature>
<feature type="repeat" description="HEAT" evidence="1">
    <location>
        <begin position="224"/>
        <end position="262"/>
    </location>
</feature>
<proteinExistence type="predicted"/>
<dbReference type="InterPro" id="IPR033337">
    <property type="entry name" value="TORTIFOLIA1/SINE1-2"/>
</dbReference>
<feature type="compositionally biased region" description="Basic and acidic residues" evidence="2">
    <location>
        <begin position="359"/>
        <end position="369"/>
    </location>
</feature>
<feature type="region of interest" description="Disordered" evidence="2">
    <location>
        <begin position="327"/>
        <end position="380"/>
    </location>
</feature>
<dbReference type="FunCoup" id="A0A059D7Q8">
    <property type="interactions" value="165"/>
</dbReference>
<dbReference type="AlphaFoldDB" id="A0A059D7Q8"/>
<dbReference type="SUPFAM" id="SSF48371">
    <property type="entry name" value="ARM repeat"/>
    <property type="match status" value="1"/>
</dbReference>
<dbReference type="PROSITE" id="PS50077">
    <property type="entry name" value="HEAT_REPEAT"/>
    <property type="match status" value="1"/>
</dbReference>
<dbReference type="Pfam" id="PF24714">
    <property type="entry name" value="TOR1L1_N"/>
    <property type="match status" value="1"/>
</dbReference>
<feature type="compositionally biased region" description="Low complexity" evidence="2">
    <location>
        <begin position="344"/>
        <end position="355"/>
    </location>
</feature>
<gene>
    <name evidence="4" type="ORF">EUGRSUZ_B03382</name>
</gene>
<dbReference type="InterPro" id="IPR021133">
    <property type="entry name" value="HEAT_type_2"/>
</dbReference>
<evidence type="ECO:0000259" key="3">
    <source>
        <dbReference type="Pfam" id="PF24714"/>
    </source>
</evidence>
<dbReference type="InterPro" id="IPR016024">
    <property type="entry name" value="ARM-type_fold"/>
</dbReference>
<sequence>MSFRKKSPSPSPSPPPPPPAQDLKSRVISCLNRLADRDTLALATSELESIARSLTNDGFSSFLSCIHNTDDASRSPVRRQCVGILALLFRSHGDALSPHLPKIVSIITRRLRDADSAVRSACVAAAAAAAAKITRPPFSSLMKPLMETLTTEQDANSQIGAAMCIAAAVEAAPEPEVEVLRRALPRVAKLLKSEGFKAKAAAMGMMGSIVGVSGVVNKGILDWLVPCALEFLSNEDWNARKAAAEALGRVATVAEKELVVEHKASCVKCLENRRFDKVKMVRETMNRTLDLWKGAADLCEDVAAVPQSLSSPSGNGIANCLPASSKSLQDTSVTTPEPKKQINRSSPLRSPSSLSKNFTKKEVPLKYSDRSSSIPSTLDQARSTGLKVQIAQPHSTPLKLDHEHDIKITESRVLETGECDDKEDTKGKVRRALFGKIADDKVVKSVASKSGSRVVPFDDLKDSDLSAAVRDEEMEDLSLIRKQLAQIENQQSSLFDLLQNYIGRSQSGMNSLETRVHGLEMAIEEISYDIALSTGRFPNVESADNTCCKLPGTEFLSSKFWRRAEGRCSTPRFSSSDGVPSTTGLHGVSNKSAGAENHELGSQRLHNQYNGSFVVNQETDFQSNSRESLESCSNKTSKRMVLSTERMQFHMANGINGPSSGNFRALGNLRSRLSA</sequence>
<dbReference type="GO" id="GO:0008017">
    <property type="term" value="F:microtubule binding"/>
    <property type="evidence" value="ECO:0000318"/>
    <property type="project" value="GO_Central"/>
</dbReference>
<dbReference type="PANTHER" id="PTHR31355:SF32">
    <property type="entry name" value="TORTIFOLIA1-LIKE PROTEIN 4"/>
    <property type="match status" value="1"/>
</dbReference>
<protein>
    <recommendedName>
        <fullName evidence="3">TORTIFOLIA1/SINE1-2 N-terminal domain-containing protein</fullName>
    </recommendedName>
</protein>
<dbReference type="InterPro" id="IPR057600">
    <property type="entry name" value="TORTIFOLIA1/SINE1-2_N"/>
</dbReference>
<dbReference type="OrthoDB" id="1904066at2759"/>
<dbReference type="PANTHER" id="PTHR31355">
    <property type="entry name" value="MICROTUBULE-ASSOCIATED PROTEIN TORTIFOLIA1"/>
    <property type="match status" value="1"/>
</dbReference>
<dbReference type="EMBL" id="KK198754">
    <property type="protein sequence ID" value="KCW86773.1"/>
    <property type="molecule type" value="Genomic_DNA"/>
</dbReference>